<reference evidence="2 3" key="1">
    <citation type="submission" date="2011-02" db="EMBL/GenBank/DDBJ databases">
        <authorList>
            <person name="Cornelissen A.A."/>
        </authorList>
    </citation>
    <scope>NUCLEOTIDE SEQUENCE [LARGE SCALE GENOMIC DNA]</scope>
</reference>
<dbReference type="OrthoDB" id="22390at10239"/>
<dbReference type="EMBL" id="FR823298">
    <property type="protein sequence ID" value="CBZ42005.1"/>
    <property type="molecule type" value="Genomic_DNA"/>
</dbReference>
<dbReference type="Proteomes" id="UP000007493">
    <property type="component" value="Segment"/>
</dbReference>
<organism evidence="2 3">
    <name type="scientific">Pseudomonas phage phi15</name>
    <dbReference type="NCBI Taxonomy" id="988656"/>
    <lineage>
        <taxon>Viruses</taxon>
        <taxon>Duplodnaviria</taxon>
        <taxon>Heunggongvirae</taxon>
        <taxon>Uroviricota</taxon>
        <taxon>Caudoviricetes</taxon>
        <taxon>Autographivirales</taxon>
        <taxon>Autotranscriptaviridae</taxon>
        <taxon>Studiervirinae</taxon>
        <taxon>Troedvirus</taxon>
        <taxon>Troedvirus Phi15</taxon>
    </lineage>
</organism>
<dbReference type="RefSeq" id="YP_004286210.1">
    <property type="nucleotide sequence ID" value="NC_015208.1"/>
</dbReference>
<feature type="region of interest" description="Disordered" evidence="1">
    <location>
        <begin position="1"/>
        <end position="84"/>
    </location>
</feature>
<accession>F0V6Z3</accession>
<evidence type="ECO:0000313" key="3">
    <source>
        <dbReference type="Proteomes" id="UP000007493"/>
    </source>
</evidence>
<dbReference type="GeneID" id="10322124"/>
<proteinExistence type="predicted"/>
<dbReference type="Pfam" id="PF17570">
    <property type="entry name" value="T7-like_gp67"/>
    <property type="match status" value="1"/>
</dbReference>
<name>F0V6Z3_9CAUD</name>
<sequence length="84" mass="8842">MCFSSKMKVPKPTQEQLKAPEPVLLEPPKGIEVGDGSDDSQPTSSVTGRASVTIPKTGEGTQGSYASDTGFKSPSLNRAMKRTS</sequence>
<protein>
    <submittedName>
        <fullName evidence="2">Virion structural protein</fullName>
    </submittedName>
</protein>
<evidence type="ECO:0000256" key="1">
    <source>
        <dbReference type="SAM" id="MobiDB-lite"/>
    </source>
</evidence>
<dbReference type="InterPro" id="IPR020134">
    <property type="entry name" value="Phage_T7-like_6.7"/>
</dbReference>
<evidence type="ECO:0000313" key="2">
    <source>
        <dbReference type="EMBL" id="CBZ42005.1"/>
    </source>
</evidence>
<feature type="compositionally biased region" description="Polar residues" evidence="1">
    <location>
        <begin position="62"/>
        <end position="76"/>
    </location>
</feature>
<reference evidence="2 3" key="2">
    <citation type="submission" date="2011-03" db="EMBL/GenBank/DDBJ databases">
        <title>The T7-Related Pseudomonas putida Phage phi15 Displays Virion-Associated Biofilm Eradication Properties.</title>
        <authorList>
            <person name="Cornelissen A."/>
            <person name="Ceyssens P.J."/>
            <person name="T'Syen J."/>
            <person name="Van Praet H."/>
        </authorList>
    </citation>
    <scope>NUCLEOTIDE SEQUENCE [LARGE SCALE GENOMIC DNA]</scope>
</reference>
<keyword evidence="3" id="KW-1185">Reference proteome</keyword>
<dbReference type="KEGG" id="vg:10322124"/>
<feature type="compositionally biased region" description="Polar residues" evidence="1">
    <location>
        <begin position="39"/>
        <end position="50"/>
    </location>
</feature>